<dbReference type="EMBL" id="KL584838">
    <property type="protein sequence ID" value="KEQ61475.1"/>
    <property type="molecule type" value="Genomic_DNA"/>
</dbReference>
<gene>
    <name evidence="1" type="ORF">M437DRAFT_76608</name>
</gene>
<dbReference type="Proteomes" id="UP000030672">
    <property type="component" value="Unassembled WGS sequence"/>
</dbReference>
<evidence type="ECO:0000313" key="1">
    <source>
        <dbReference type="EMBL" id="KEQ61475.1"/>
    </source>
</evidence>
<dbReference type="GeneID" id="63920026"/>
<name>A0A074VL82_AURM1</name>
<dbReference type="AlphaFoldDB" id="A0A074VL82"/>
<evidence type="ECO:0000313" key="2">
    <source>
        <dbReference type="Proteomes" id="UP000030672"/>
    </source>
</evidence>
<proteinExistence type="predicted"/>
<reference evidence="1 2" key="1">
    <citation type="journal article" date="2014" name="BMC Genomics">
        <title>Genome sequencing of four Aureobasidium pullulans varieties: biotechnological potential, stress tolerance, and description of new species.</title>
        <authorList>
            <person name="Gostin Ar C."/>
            <person name="Ohm R.A."/>
            <person name="Kogej T."/>
            <person name="Sonjak S."/>
            <person name="Turk M."/>
            <person name="Zajc J."/>
            <person name="Zalar P."/>
            <person name="Grube M."/>
            <person name="Sun H."/>
            <person name="Han J."/>
            <person name="Sharma A."/>
            <person name="Chiniquy J."/>
            <person name="Ngan C.Y."/>
            <person name="Lipzen A."/>
            <person name="Barry K."/>
            <person name="Grigoriev I.V."/>
            <person name="Gunde-Cimerman N."/>
        </authorList>
    </citation>
    <scope>NUCLEOTIDE SEQUENCE [LARGE SCALE GENOMIC DNA]</scope>
    <source>
        <strain evidence="1 2">CBS 110374</strain>
    </source>
</reference>
<sequence length="182" mass="19832">MSSNTGISPHATSFIHSYATATAIGSTSKPSDLQACATAMSSHYLPNLISFTLGTNTTVATPEEAAKGTLTHLQKLVSAGVGADIRMIRVAVKEIGEFAAAVFVTWELVVDGFSIADEEKAKAKGEATRKAKGWRWRNCYGYRRMSREVDGEEVVDKEGFEYIVSDEEVGELVKRVPKYFES</sequence>
<keyword evidence="2" id="KW-1185">Reference proteome</keyword>
<organism evidence="1 2">
    <name type="scientific">Aureobasidium melanogenum (strain CBS 110374)</name>
    <name type="common">Aureobasidium pullulans var. melanogenum</name>
    <dbReference type="NCBI Taxonomy" id="1043003"/>
    <lineage>
        <taxon>Eukaryota</taxon>
        <taxon>Fungi</taxon>
        <taxon>Dikarya</taxon>
        <taxon>Ascomycota</taxon>
        <taxon>Pezizomycotina</taxon>
        <taxon>Dothideomycetes</taxon>
        <taxon>Dothideomycetidae</taxon>
        <taxon>Dothideales</taxon>
        <taxon>Saccotheciaceae</taxon>
        <taxon>Aureobasidium</taxon>
    </lineage>
</organism>
<dbReference type="HOGENOM" id="CLU_138045_0_0_1"/>
<protein>
    <submittedName>
        <fullName evidence="1">Uncharacterized protein</fullName>
    </submittedName>
</protein>
<accession>A0A074VL82</accession>
<dbReference type="RefSeq" id="XP_040878498.1">
    <property type="nucleotide sequence ID" value="XM_041026653.1"/>
</dbReference>